<dbReference type="Proteomes" id="UP001059041">
    <property type="component" value="Linkage Group LG4"/>
</dbReference>
<evidence type="ECO:0000256" key="1">
    <source>
        <dbReference type="SAM" id="SignalP"/>
    </source>
</evidence>
<dbReference type="EMBL" id="JAFHDT010000004">
    <property type="protein sequence ID" value="KAI7810568.1"/>
    <property type="molecule type" value="Genomic_DNA"/>
</dbReference>
<dbReference type="SUPFAM" id="SSF48726">
    <property type="entry name" value="Immunoglobulin"/>
    <property type="match status" value="1"/>
</dbReference>
<keyword evidence="4" id="KW-1185">Reference proteome</keyword>
<dbReference type="Gene3D" id="2.60.40.10">
    <property type="entry name" value="Immunoglobulins"/>
    <property type="match status" value="1"/>
</dbReference>
<sequence length="242" mass="27877">MEQLRFTLTIIIYVFLFSQKRINGSEIEMKVRPGDNITLYCDCPLTCGFNNVWIRKSSYEHGPPLIIDYRIVDQESFQRFRFIDNPTNNSVDLLITNISVSDLGLYYCAEYERKLQQDENGFIYPSDVYYYGNLTTRLSLAVPSESTHPEVSELRCNCWMLLLSVCSVCVLLSSLLSAACVYCLCRTQTTGLELFSEIDKANISKVDPTERHQCEMSKTGKFCLHSEVTYRLLPSAHLYQKM</sequence>
<name>A0A9W8C8N6_TRIRA</name>
<reference evidence="3" key="1">
    <citation type="submission" date="2021-02" db="EMBL/GenBank/DDBJ databases">
        <title>Comparative genomics reveals that relaxation of natural selection precedes convergent phenotypic evolution of cavefish.</title>
        <authorList>
            <person name="Peng Z."/>
        </authorList>
    </citation>
    <scope>NUCLEOTIDE SEQUENCE</scope>
    <source>
        <tissue evidence="3">Muscle</tissue>
    </source>
</reference>
<protein>
    <recommendedName>
        <fullName evidence="2">Immunoglobulin V-set domain-containing protein</fullName>
    </recommendedName>
</protein>
<feature type="domain" description="Immunoglobulin V-set" evidence="2">
    <location>
        <begin position="27"/>
        <end position="110"/>
    </location>
</feature>
<feature type="chain" id="PRO_5040781611" description="Immunoglobulin V-set domain-containing protein" evidence="1">
    <location>
        <begin position="25"/>
        <end position="242"/>
    </location>
</feature>
<feature type="signal peptide" evidence="1">
    <location>
        <begin position="1"/>
        <end position="24"/>
    </location>
</feature>
<proteinExistence type="predicted"/>
<evidence type="ECO:0000313" key="3">
    <source>
        <dbReference type="EMBL" id="KAI7810568.1"/>
    </source>
</evidence>
<accession>A0A9W8C8N6</accession>
<dbReference type="Pfam" id="PF07686">
    <property type="entry name" value="V-set"/>
    <property type="match status" value="1"/>
</dbReference>
<gene>
    <name evidence="3" type="ORF">IRJ41_003733</name>
</gene>
<keyword evidence="1" id="KW-0732">Signal</keyword>
<dbReference type="InterPro" id="IPR036179">
    <property type="entry name" value="Ig-like_dom_sf"/>
</dbReference>
<comment type="caution">
    <text evidence="3">The sequence shown here is derived from an EMBL/GenBank/DDBJ whole genome shotgun (WGS) entry which is preliminary data.</text>
</comment>
<dbReference type="InterPro" id="IPR013783">
    <property type="entry name" value="Ig-like_fold"/>
</dbReference>
<dbReference type="AlphaFoldDB" id="A0A9W8C8N6"/>
<dbReference type="InterPro" id="IPR013106">
    <property type="entry name" value="Ig_V-set"/>
</dbReference>
<evidence type="ECO:0000259" key="2">
    <source>
        <dbReference type="Pfam" id="PF07686"/>
    </source>
</evidence>
<evidence type="ECO:0000313" key="4">
    <source>
        <dbReference type="Proteomes" id="UP001059041"/>
    </source>
</evidence>
<organism evidence="3 4">
    <name type="scientific">Triplophysa rosa</name>
    <name type="common">Cave loach</name>
    <dbReference type="NCBI Taxonomy" id="992332"/>
    <lineage>
        <taxon>Eukaryota</taxon>
        <taxon>Metazoa</taxon>
        <taxon>Chordata</taxon>
        <taxon>Craniata</taxon>
        <taxon>Vertebrata</taxon>
        <taxon>Euteleostomi</taxon>
        <taxon>Actinopterygii</taxon>
        <taxon>Neopterygii</taxon>
        <taxon>Teleostei</taxon>
        <taxon>Ostariophysi</taxon>
        <taxon>Cypriniformes</taxon>
        <taxon>Nemacheilidae</taxon>
        <taxon>Triplophysa</taxon>
    </lineage>
</organism>